<gene>
    <name evidence="4" type="ORF">DCS_00614</name>
</gene>
<dbReference type="CDD" id="cd00154">
    <property type="entry name" value="Rab"/>
    <property type="match status" value="1"/>
</dbReference>
<dbReference type="RefSeq" id="XP_040658836.1">
    <property type="nucleotide sequence ID" value="XM_040797953.1"/>
</dbReference>
<dbReference type="PROSITE" id="PS51420">
    <property type="entry name" value="RHO"/>
    <property type="match status" value="1"/>
</dbReference>
<feature type="compositionally biased region" description="Basic and acidic residues" evidence="3">
    <location>
        <begin position="405"/>
        <end position="415"/>
    </location>
</feature>
<dbReference type="FunFam" id="3.40.50.300:FF:001447">
    <property type="entry name" value="Ras-related protein Rab-1B"/>
    <property type="match status" value="1"/>
</dbReference>
<dbReference type="Gene3D" id="3.40.50.300">
    <property type="entry name" value="P-loop containing nucleotide triphosphate hydrolases"/>
    <property type="match status" value="1"/>
</dbReference>
<dbReference type="STRING" id="98403.A0A151GQT2"/>
<dbReference type="InterPro" id="IPR005225">
    <property type="entry name" value="Small_GTP-bd"/>
</dbReference>
<dbReference type="PANTHER" id="PTHR24073">
    <property type="entry name" value="DRAB5-RELATED"/>
    <property type="match status" value="1"/>
</dbReference>
<dbReference type="AlphaFoldDB" id="A0A151GQT2"/>
<organism evidence="4 5">
    <name type="scientific">Drechmeria coniospora</name>
    <name type="common">Nematophagous fungus</name>
    <name type="synonym">Meria coniospora</name>
    <dbReference type="NCBI Taxonomy" id="98403"/>
    <lineage>
        <taxon>Eukaryota</taxon>
        <taxon>Fungi</taxon>
        <taxon>Dikarya</taxon>
        <taxon>Ascomycota</taxon>
        <taxon>Pezizomycotina</taxon>
        <taxon>Sordariomycetes</taxon>
        <taxon>Hypocreomycetidae</taxon>
        <taxon>Hypocreales</taxon>
        <taxon>Ophiocordycipitaceae</taxon>
        <taxon>Drechmeria</taxon>
    </lineage>
</organism>
<keyword evidence="5" id="KW-1185">Reference proteome</keyword>
<dbReference type="SUPFAM" id="SSF52540">
    <property type="entry name" value="P-loop containing nucleoside triphosphate hydrolases"/>
    <property type="match status" value="1"/>
</dbReference>
<dbReference type="SMART" id="SM00174">
    <property type="entry name" value="RHO"/>
    <property type="match status" value="1"/>
</dbReference>
<feature type="compositionally biased region" description="Pro residues" evidence="3">
    <location>
        <begin position="17"/>
        <end position="28"/>
    </location>
</feature>
<feature type="region of interest" description="Disordered" evidence="3">
    <location>
        <begin position="393"/>
        <end position="415"/>
    </location>
</feature>
<dbReference type="PROSITE" id="PS51419">
    <property type="entry name" value="RAB"/>
    <property type="match status" value="1"/>
</dbReference>
<feature type="compositionally biased region" description="Low complexity" evidence="3">
    <location>
        <begin position="1"/>
        <end position="16"/>
    </location>
</feature>
<dbReference type="Pfam" id="PF00071">
    <property type="entry name" value="Ras"/>
    <property type="match status" value="1"/>
</dbReference>
<keyword evidence="2" id="KW-0342">GTP-binding</keyword>
<dbReference type="GeneID" id="63713257"/>
<feature type="region of interest" description="Disordered" evidence="3">
    <location>
        <begin position="86"/>
        <end position="106"/>
    </location>
</feature>
<dbReference type="Proteomes" id="UP000076580">
    <property type="component" value="Chromosome 01"/>
</dbReference>
<feature type="region of interest" description="Disordered" evidence="3">
    <location>
        <begin position="1"/>
        <end position="35"/>
    </location>
</feature>
<dbReference type="GO" id="GO:0003924">
    <property type="term" value="F:GTPase activity"/>
    <property type="evidence" value="ECO:0007669"/>
    <property type="project" value="InterPro"/>
</dbReference>
<comment type="caution">
    <text evidence="4">The sequence shown here is derived from an EMBL/GenBank/DDBJ whole genome shotgun (WGS) entry which is preliminary data.</text>
</comment>
<evidence type="ECO:0000256" key="3">
    <source>
        <dbReference type="SAM" id="MobiDB-lite"/>
    </source>
</evidence>
<dbReference type="SMART" id="SM00175">
    <property type="entry name" value="RAB"/>
    <property type="match status" value="1"/>
</dbReference>
<evidence type="ECO:0000313" key="5">
    <source>
        <dbReference type="Proteomes" id="UP000076580"/>
    </source>
</evidence>
<proteinExistence type="predicted"/>
<dbReference type="InterPro" id="IPR001806">
    <property type="entry name" value="Small_GTPase"/>
</dbReference>
<evidence type="ECO:0000313" key="4">
    <source>
        <dbReference type="EMBL" id="KYK59484.1"/>
    </source>
</evidence>
<dbReference type="SMART" id="SM00173">
    <property type="entry name" value="RAS"/>
    <property type="match status" value="1"/>
</dbReference>
<evidence type="ECO:0000256" key="1">
    <source>
        <dbReference type="ARBA" id="ARBA00022741"/>
    </source>
</evidence>
<name>A0A151GQT2_DRECN</name>
<dbReference type="PRINTS" id="PR00449">
    <property type="entry name" value="RASTRNSFRMNG"/>
</dbReference>
<dbReference type="InParanoid" id="A0A151GQT2"/>
<evidence type="ECO:0000256" key="2">
    <source>
        <dbReference type="ARBA" id="ARBA00023134"/>
    </source>
</evidence>
<accession>A0A151GQT2</accession>
<dbReference type="PROSITE" id="PS51421">
    <property type="entry name" value="RAS"/>
    <property type="match status" value="1"/>
</dbReference>
<protein>
    <submittedName>
        <fullName evidence="4">Ras-like GTP-binding protein</fullName>
    </submittedName>
</protein>
<dbReference type="EMBL" id="LAYC01000001">
    <property type="protein sequence ID" value="KYK59484.1"/>
    <property type="molecule type" value="Genomic_DNA"/>
</dbReference>
<sequence length="415" mass="44971">MSTRSSAAAAVSSSLPSPAPSAPAPSPLLSPASLPDSLPPLVQATGFPHTPTYIQTYHQYSQIPSSPWLATLRRRPRAPSLVLVRRGSQPPRAETRLAHGSSPDALSMPPDMSSLEAKIVVLGAQGVGKTSLVTRYCKGAFVPSQIESTVGASFMTKRVVDDDSDTVVRLQIWDTAGQERFRSISRLYYRGANACILCYSITDARSFEAMGVWLTELRRNLPDDVVLHVVGTKADIVARDPSKRQVPFERCIAYVAENLTPGLGSTPPPTATPFNPPSAIPIVVEPRSPPSKRSSGFWAQEVGWDACHEISAENGDGVEEVFRVVARKLVEQNRKMQQALLTAMATPGTPGYENGMDGAYFDGANSRGSFRIGRDRRSWLFSPSFSHAVAVDQPGGVTHGQTHPDYADKEQRRCC</sequence>
<dbReference type="GO" id="GO:0005525">
    <property type="term" value="F:GTP binding"/>
    <property type="evidence" value="ECO:0007669"/>
    <property type="project" value="UniProtKB-KW"/>
</dbReference>
<dbReference type="InterPro" id="IPR027417">
    <property type="entry name" value="P-loop_NTPase"/>
</dbReference>
<keyword evidence="1" id="KW-0547">Nucleotide-binding</keyword>
<reference evidence="4 5" key="1">
    <citation type="journal article" date="2016" name="Sci. Rep.">
        <title>Insights into Adaptations to a Near-Obligate Nematode Endoparasitic Lifestyle from the Finished Genome of Drechmeria coniospora.</title>
        <authorList>
            <person name="Zhang L."/>
            <person name="Zhou Z."/>
            <person name="Guo Q."/>
            <person name="Fokkens L."/>
            <person name="Miskei M."/>
            <person name="Pocsi I."/>
            <person name="Zhang W."/>
            <person name="Chen M."/>
            <person name="Wang L."/>
            <person name="Sun Y."/>
            <person name="Donzelli B.G."/>
            <person name="Gibson D.M."/>
            <person name="Nelson D.R."/>
            <person name="Luo J.G."/>
            <person name="Rep M."/>
            <person name="Liu H."/>
            <person name="Yang S."/>
            <person name="Wang J."/>
            <person name="Krasnoff S.B."/>
            <person name="Xu Y."/>
            <person name="Molnar I."/>
            <person name="Lin M."/>
        </authorList>
    </citation>
    <scope>NUCLEOTIDE SEQUENCE [LARGE SCALE GENOMIC DNA]</scope>
    <source>
        <strain evidence="4 5">ARSEF 6962</strain>
    </source>
</reference>
<dbReference type="NCBIfam" id="TIGR00231">
    <property type="entry name" value="small_GTP"/>
    <property type="match status" value="1"/>
</dbReference>